<evidence type="ECO:0000256" key="2">
    <source>
        <dbReference type="ARBA" id="ARBA00022837"/>
    </source>
</evidence>
<dbReference type="GO" id="GO:0005509">
    <property type="term" value="F:calcium ion binding"/>
    <property type="evidence" value="ECO:0007669"/>
    <property type="project" value="InterPro"/>
</dbReference>
<feature type="compositionally biased region" description="Acidic residues" evidence="3">
    <location>
        <begin position="132"/>
        <end position="174"/>
    </location>
</feature>
<feature type="transmembrane region" description="Helical" evidence="4">
    <location>
        <begin position="335"/>
        <end position="355"/>
    </location>
</feature>
<dbReference type="SUPFAM" id="SSF49299">
    <property type="entry name" value="PKD domain"/>
    <property type="match status" value="1"/>
</dbReference>
<dbReference type="SUPFAM" id="SSF103647">
    <property type="entry name" value="TSP type-3 repeat"/>
    <property type="match status" value="1"/>
</dbReference>
<sequence length="394" mass="43499">MSIKSSDIRFSNDTFVAGETVRIYIRVRNLGDTDISGYIGFYSGSELINSSQVVTLVADGAYEEVWVDYTIPHSPSFNIRALVKGTSPQDTNSSNDEILTPLYSIIVDDDGDGVDDETDNCLNVSNTSQTDTDGDGAGDACDSDDDNDRLSDSVEDELGTDPIDSDTDNDGYSDADDKYPLDSSKHEEVVVLDLIPVLVQEVIPELFNDDQDSGNGADQIEEESELQAQDQDLESQTALERSSGSVLHVSPNASFVYTRENWKTYAFQSLAHLSTYSVLSWDFSDGSLSSLESVSHEFPSYGTYQVTLRLTDEQGVIHEDIQELTISFFHLSNPFVQIILGLLMVLLIVSIFTTVRTRVGKEAGNKEEIRNEVMEVKAVKKIKSVAKKKTKTKK</sequence>
<dbReference type="Gene3D" id="2.60.40.10">
    <property type="entry name" value="Immunoglobulins"/>
    <property type="match status" value="1"/>
</dbReference>
<accession>A0A0G0VF61</accession>
<evidence type="ECO:0000256" key="4">
    <source>
        <dbReference type="SAM" id="Phobius"/>
    </source>
</evidence>
<protein>
    <submittedName>
        <fullName evidence="6">Amidase</fullName>
    </submittedName>
</protein>
<dbReference type="InterPro" id="IPR003367">
    <property type="entry name" value="Thrombospondin_3-like_rpt"/>
</dbReference>
<keyword evidence="4" id="KW-0472">Membrane</keyword>
<keyword evidence="4" id="KW-0812">Transmembrane</keyword>
<keyword evidence="4" id="KW-1133">Transmembrane helix</keyword>
<dbReference type="InterPro" id="IPR013783">
    <property type="entry name" value="Ig-like_fold"/>
</dbReference>
<gene>
    <name evidence="6" type="ORF">UU50_C0019G0004</name>
</gene>
<evidence type="ECO:0000313" key="6">
    <source>
        <dbReference type="EMBL" id="KKR98296.1"/>
    </source>
</evidence>
<dbReference type="InterPro" id="IPR028974">
    <property type="entry name" value="TSP_type-3_rpt"/>
</dbReference>
<evidence type="ECO:0000256" key="1">
    <source>
        <dbReference type="ARBA" id="ARBA00022729"/>
    </source>
</evidence>
<dbReference type="PATRIC" id="fig|1618983.3.peg.759"/>
<dbReference type="GO" id="GO:0007155">
    <property type="term" value="P:cell adhesion"/>
    <property type="evidence" value="ECO:0007669"/>
    <property type="project" value="InterPro"/>
</dbReference>
<feature type="compositionally biased region" description="Polar residues" evidence="3">
    <location>
        <begin position="120"/>
        <end position="130"/>
    </location>
</feature>
<feature type="domain" description="PKD" evidence="5">
    <location>
        <begin position="281"/>
        <end position="315"/>
    </location>
</feature>
<evidence type="ECO:0000259" key="5">
    <source>
        <dbReference type="PROSITE" id="PS50093"/>
    </source>
</evidence>
<dbReference type="PANTHER" id="PTHR10199">
    <property type="entry name" value="THROMBOSPONDIN"/>
    <property type="match status" value="1"/>
</dbReference>
<evidence type="ECO:0000256" key="3">
    <source>
        <dbReference type="SAM" id="MobiDB-lite"/>
    </source>
</evidence>
<feature type="region of interest" description="Disordered" evidence="3">
    <location>
        <begin position="114"/>
        <end position="180"/>
    </location>
</feature>
<keyword evidence="1" id="KW-0732">Signal</keyword>
<dbReference type="EMBL" id="LCAW01000019">
    <property type="protein sequence ID" value="KKR98296.1"/>
    <property type="molecule type" value="Genomic_DNA"/>
</dbReference>
<name>A0A0G0VF61_9BACT</name>
<dbReference type="Proteomes" id="UP000033930">
    <property type="component" value="Unassembled WGS sequence"/>
</dbReference>
<dbReference type="InterPro" id="IPR035986">
    <property type="entry name" value="PKD_dom_sf"/>
</dbReference>
<dbReference type="AlphaFoldDB" id="A0A0G0VF61"/>
<organism evidence="6 7">
    <name type="scientific">Candidatus Uhrbacteria bacterium GW2011_GWC1_41_20</name>
    <dbReference type="NCBI Taxonomy" id="1618983"/>
    <lineage>
        <taxon>Bacteria</taxon>
        <taxon>Candidatus Uhriibacteriota</taxon>
    </lineage>
</organism>
<dbReference type="InterPro" id="IPR022409">
    <property type="entry name" value="PKD/Chitinase_dom"/>
</dbReference>
<dbReference type="Pfam" id="PF02412">
    <property type="entry name" value="TSP_3"/>
    <property type="match status" value="2"/>
</dbReference>
<dbReference type="PROSITE" id="PS50093">
    <property type="entry name" value="PKD"/>
    <property type="match status" value="1"/>
</dbReference>
<comment type="caution">
    <text evidence="6">The sequence shown here is derived from an EMBL/GenBank/DDBJ whole genome shotgun (WGS) entry which is preliminary data.</text>
</comment>
<evidence type="ECO:0000313" key="7">
    <source>
        <dbReference type="Proteomes" id="UP000033930"/>
    </source>
</evidence>
<dbReference type="Pfam" id="PF18911">
    <property type="entry name" value="PKD_4"/>
    <property type="match status" value="1"/>
</dbReference>
<proteinExistence type="predicted"/>
<feature type="region of interest" description="Disordered" evidence="3">
    <location>
        <begin position="207"/>
        <end position="244"/>
    </location>
</feature>
<feature type="compositionally biased region" description="Polar residues" evidence="3">
    <location>
        <begin position="226"/>
        <end position="244"/>
    </location>
</feature>
<reference evidence="6 7" key="1">
    <citation type="journal article" date="2015" name="Nature">
        <title>rRNA introns, odd ribosomes, and small enigmatic genomes across a large radiation of phyla.</title>
        <authorList>
            <person name="Brown C.T."/>
            <person name="Hug L.A."/>
            <person name="Thomas B.C."/>
            <person name="Sharon I."/>
            <person name="Castelle C.J."/>
            <person name="Singh A."/>
            <person name="Wilkins M.J."/>
            <person name="Williams K.H."/>
            <person name="Banfield J.F."/>
        </authorList>
    </citation>
    <scope>NUCLEOTIDE SEQUENCE [LARGE SCALE GENOMIC DNA]</scope>
</reference>
<dbReference type="InterPro" id="IPR000601">
    <property type="entry name" value="PKD_dom"/>
</dbReference>
<dbReference type="CDD" id="cd00146">
    <property type="entry name" value="PKD"/>
    <property type="match status" value="1"/>
</dbReference>
<dbReference type="Gene3D" id="4.10.1080.10">
    <property type="entry name" value="TSP type-3 repeat"/>
    <property type="match status" value="1"/>
</dbReference>
<keyword evidence="2" id="KW-0106">Calcium</keyword>
<dbReference type="SMART" id="SM00089">
    <property type="entry name" value="PKD"/>
    <property type="match status" value="1"/>
</dbReference>